<protein>
    <submittedName>
        <fullName evidence="5">AraC-type DNA-binding protein</fullName>
    </submittedName>
</protein>
<dbReference type="Gene3D" id="1.10.10.60">
    <property type="entry name" value="Homeodomain-like"/>
    <property type="match status" value="2"/>
</dbReference>
<evidence type="ECO:0000313" key="5">
    <source>
        <dbReference type="EMBL" id="SFR52254.1"/>
    </source>
</evidence>
<dbReference type="GO" id="GO:0043565">
    <property type="term" value="F:sequence-specific DNA binding"/>
    <property type="evidence" value="ECO:0007669"/>
    <property type="project" value="InterPro"/>
</dbReference>
<evidence type="ECO:0000313" key="6">
    <source>
        <dbReference type="Proteomes" id="UP000199534"/>
    </source>
</evidence>
<keyword evidence="3" id="KW-0804">Transcription</keyword>
<proteinExistence type="predicted"/>
<dbReference type="SMART" id="SM00342">
    <property type="entry name" value="HTH_ARAC"/>
    <property type="match status" value="1"/>
</dbReference>
<dbReference type="PANTHER" id="PTHR43280">
    <property type="entry name" value="ARAC-FAMILY TRANSCRIPTIONAL REGULATOR"/>
    <property type="match status" value="1"/>
</dbReference>
<dbReference type="Pfam" id="PF12833">
    <property type="entry name" value="HTH_18"/>
    <property type="match status" value="1"/>
</dbReference>
<dbReference type="InterPro" id="IPR018062">
    <property type="entry name" value="HTH_AraC-typ_CS"/>
</dbReference>
<evidence type="ECO:0000259" key="4">
    <source>
        <dbReference type="PROSITE" id="PS01124"/>
    </source>
</evidence>
<dbReference type="InterPro" id="IPR018060">
    <property type="entry name" value="HTH_AraC"/>
</dbReference>
<sequence>MEVKLETITNSINSSFSMMVNPRLSDLFFWHFHPEYELVYIRNAHGKRHVGEHITDYAGSDLVLIGSNIPHLNFDYGVQTDYEKVVLHLNKEFVESHFSSAPELQPVEKLFQASARGIAFTGPDKHDIGERLFELAQKEDFTQFLCLMEILRDLAQLNTVEYLHERPYRNTISSREQERLHLVHAFIDNNYHRKIDLEEIASECALTREAFCRYFKKMTTYTFVEFLNRYRVSHAKRHLMAGNSISDACYASGFQSLSYFNRVFKKISGENPSEFRKR</sequence>
<dbReference type="STRING" id="400055.SAMN04490243_2570"/>
<dbReference type="OrthoDB" id="1410704at2"/>
<reference evidence="5 6" key="1">
    <citation type="submission" date="2016-10" db="EMBL/GenBank/DDBJ databases">
        <authorList>
            <person name="de Groot N.N."/>
        </authorList>
    </citation>
    <scope>NUCLEOTIDE SEQUENCE [LARGE SCALE GENOMIC DNA]</scope>
    <source>
        <strain evidence="5 6">DSM 21019</strain>
    </source>
</reference>
<dbReference type="PRINTS" id="PR00032">
    <property type="entry name" value="HTHARAC"/>
</dbReference>
<gene>
    <name evidence="5" type="ORF">SAMN04490243_2570</name>
</gene>
<dbReference type="AlphaFoldDB" id="A0A1I6HD05"/>
<dbReference type="RefSeq" id="WP_092982955.1">
    <property type="nucleotide sequence ID" value="NZ_FOYQ01000002.1"/>
</dbReference>
<keyword evidence="1" id="KW-0805">Transcription regulation</keyword>
<feature type="domain" description="HTH araC/xylS-type" evidence="4">
    <location>
        <begin position="181"/>
        <end position="278"/>
    </location>
</feature>
<accession>A0A1I6HD05</accession>
<name>A0A1I6HD05_9FLAO</name>
<organism evidence="5 6">
    <name type="scientific">Robiginitalea myxolifaciens</name>
    <dbReference type="NCBI Taxonomy" id="400055"/>
    <lineage>
        <taxon>Bacteria</taxon>
        <taxon>Pseudomonadati</taxon>
        <taxon>Bacteroidota</taxon>
        <taxon>Flavobacteriia</taxon>
        <taxon>Flavobacteriales</taxon>
        <taxon>Flavobacteriaceae</taxon>
        <taxon>Robiginitalea</taxon>
    </lineage>
</organism>
<keyword evidence="2 5" id="KW-0238">DNA-binding</keyword>
<dbReference type="InterPro" id="IPR009057">
    <property type="entry name" value="Homeodomain-like_sf"/>
</dbReference>
<dbReference type="SUPFAM" id="SSF46689">
    <property type="entry name" value="Homeodomain-like"/>
    <property type="match status" value="2"/>
</dbReference>
<dbReference type="EMBL" id="FOYQ01000002">
    <property type="protein sequence ID" value="SFR52254.1"/>
    <property type="molecule type" value="Genomic_DNA"/>
</dbReference>
<keyword evidence="6" id="KW-1185">Reference proteome</keyword>
<evidence type="ECO:0000256" key="3">
    <source>
        <dbReference type="ARBA" id="ARBA00023163"/>
    </source>
</evidence>
<dbReference type="PANTHER" id="PTHR43280:SF27">
    <property type="entry name" value="TRANSCRIPTIONAL REGULATOR MTLR"/>
    <property type="match status" value="1"/>
</dbReference>
<dbReference type="InterPro" id="IPR020449">
    <property type="entry name" value="Tscrpt_reg_AraC-type_HTH"/>
</dbReference>
<dbReference type="PROSITE" id="PS00041">
    <property type="entry name" value="HTH_ARAC_FAMILY_1"/>
    <property type="match status" value="1"/>
</dbReference>
<dbReference type="Proteomes" id="UP000199534">
    <property type="component" value="Unassembled WGS sequence"/>
</dbReference>
<dbReference type="GO" id="GO:0003700">
    <property type="term" value="F:DNA-binding transcription factor activity"/>
    <property type="evidence" value="ECO:0007669"/>
    <property type="project" value="InterPro"/>
</dbReference>
<evidence type="ECO:0000256" key="1">
    <source>
        <dbReference type="ARBA" id="ARBA00023015"/>
    </source>
</evidence>
<evidence type="ECO:0000256" key="2">
    <source>
        <dbReference type="ARBA" id="ARBA00023125"/>
    </source>
</evidence>
<dbReference type="PROSITE" id="PS01124">
    <property type="entry name" value="HTH_ARAC_FAMILY_2"/>
    <property type="match status" value="1"/>
</dbReference>